<proteinExistence type="predicted"/>
<reference evidence="1" key="1">
    <citation type="submission" date="2022-03" db="EMBL/GenBank/DDBJ databases">
        <authorList>
            <person name="Martin H S."/>
        </authorList>
    </citation>
    <scope>NUCLEOTIDE SEQUENCE</scope>
</reference>
<dbReference type="Proteomes" id="UP000837857">
    <property type="component" value="Chromosome 21"/>
</dbReference>
<accession>A0ABN8ID86</accession>
<dbReference type="EMBL" id="OW152833">
    <property type="protein sequence ID" value="CAH2054979.1"/>
    <property type="molecule type" value="Genomic_DNA"/>
</dbReference>
<name>A0ABN8ID86_9NEOP</name>
<protein>
    <submittedName>
        <fullName evidence="1">Uncharacterized protein</fullName>
    </submittedName>
</protein>
<gene>
    <name evidence="1" type="ORF">IPOD504_LOCUS8872</name>
</gene>
<keyword evidence="2" id="KW-1185">Reference proteome</keyword>
<evidence type="ECO:0000313" key="1">
    <source>
        <dbReference type="EMBL" id="CAH2054979.1"/>
    </source>
</evidence>
<organism evidence="1 2">
    <name type="scientific">Iphiclides podalirius</name>
    <name type="common">scarce swallowtail</name>
    <dbReference type="NCBI Taxonomy" id="110791"/>
    <lineage>
        <taxon>Eukaryota</taxon>
        <taxon>Metazoa</taxon>
        <taxon>Ecdysozoa</taxon>
        <taxon>Arthropoda</taxon>
        <taxon>Hexapoda</taxon>
        <taxon>Insecta</taxon>
        <taxon>Pterygota</taxon>
        <taxon>Neoptera</taxon>
        <taxon>Endopterygota</taxon>
        <taxon>Lepidoptera</taxon>
        <taxon>Glossata</taxon>
        <taxon>Ditrysia</taxon>
        <taxon>Papilionoidea</taxon>
        <taxon>Papilionidae</taxon>
        <taxon>Papilioninae</taxon>
        <taxon>Iphiclides</taxon>
    </lineage>
</organism>
<sequence>MAYTHDTYCCSRRRRPLPAPLATQAAPHNNNGPLRRRFKCYTPQQILITMRAYVPPYSESRSRIADPRSLRH</sequence>
<evidence type="ECO:0000313" key="2">
    <source>
        <dbReference type="Proteomes" id="UP000837857"/>
    </source>
</evidence>
<feature type="non-terminal residue" evidence="1">
    <location>
        <position position="72"/>
    </location>
</feature>